<name>A0ABT6XJM4_9GAMM</name>
<dbReference type="InterPro" id="IPR011330">
    <property type="entry name" value="Glyco_hydro/deAcase_b/a-brl"/>
</dbReference>
<organism evidence="1 2">
    <name type="scientific">Lysobacter stagni</name>
    <dbReference type="NCBI Taxonomy" id="3045172"/>
    <lineage>
        <taxon>Bacteria</taxon>
        <taxon>Pseudomonadati</taxon>
        <taxon>Pseudomonadota</taxon>
        <taxon>Gammaproteobacteria</taxon>
        <taxon>Lysobacterales</taxon>
        <taxon>Lysobacteraceae</taxon>
        <taxon>Lysobacter</taxon>
    </lineage>
</organism>
<dbReference type="Proteomes" id="UP001321580">
    <property type="component" value="Unassembled WGS sequence"/>
</dbReference>
<accession>A0ABT6XJM4</accession>
<dbReference type="GO" id="GO:0017168">
    <property type="term" value="F:5-oxoprolinase (ATP-hydrolyzing) activity"/>
    <property type="evidence" value="ECO:0007669"/>
    <property type="project" value="UniProtKB-EC"/>
</dbReference>
<dbReference type="Gene3D" id="3.20.20.370">
    <property type="entry name" value="Glycoside hydrolase/deacetylase"/>
    <property type="match status" value="1"/>
</dbReference>
<evidence type="ECO:0000313" key="1">
    <source>
        <dbReference type="EMBL" id="MDI9240332.1"/>
    </source>
</evidence>
<dbReference type="Pfam" id="PF03746">
    <property type="entry name" value="LamB_YcsF"/>
    <property type="match status" value="1"/>
</dbReference>
<proteinExistence type="predicted"/>
<dbReference type="PANTHER" id="PTHR30292:SF0">
    <property type="entry name" value="5-OXOPROLINASE SUBUNIT A"/>
    <property type="match status" value="1"/>
</dbReference>
<dbReference type="NCBIfam" id="NF003814">
    <property type="entry name" value="PRK05406.1-3"/>
    <property type="match status" value="1"/>
</dbReference>
<dbReference type="EC" id="3.5.2.9" evidence="1"/>
<keyword evidence="1" id="KW-0378">Hydrolase</keyword>
<reference evidence="1 2" key="1">
    <citation type="submission" date="2023-05" db="EMBL/GenBank/DDBJ databases">
        <title>Lysobacter sp. strain LF1 Genome sequencing and assembly.</title>
        <authorList>
            <person name="Jung Y."/>
        </authorList>
    </citation>
    <scope>NUCLEOTIDE SEQUENCE [LARGE SCALE GENOMIC DNA]</scope>
    <source>
        <strain evidence="1 2">LF1</strain>
    </source>
</reference>
<comment type="caution">
    <text evidence="1">The sequence shown here is derived from an EMBL/GenBank/DDBJ whole genome shotgun (WGS) entry which is preliminary data.</text>
</comment>
<dbReference type="NCBIfam" id="NF003816">
    <property type="entry name" value="PRK05406.1-5"/>
    <property type="match status" value="1"/>
</dbReference>
<dbReference type="EMBL" id="JASGBI010000001">
    <property type="protein sequence ID" value="MDI9240332.1"/>
    <property type="molecule type" value="Genomic_DNA"/>
</dbReference>
<dbReference type="SUPFAM" id="SSF88713">
    <property type="entry name" value="Glycoside hydrolase/deacetylase"/>
    <property type="match status" value="1"/>
</dbReference>
<dbReference type="RefSeq" id="WP_283213673.1">
    <property type="nucleotide sequence ID" value="NZ_JASGBI010000001.1"/>
</dbReference>
<dbReference type="PROSITE" id="PS51257">
    <property type="entry name" value="PROKAR_LIPOPROTEIN"/>
    <property type="match status" value="1"/>
</dbReference>
<sequence length="250" mass="25933">MNARIDFNCDLGEGCGDDAAILPLVSSASIACGGHAGDEETMRATLRLCRAHGVAAGAHPSFEDREHFGRRALTLPPDEVARMVREQVLRLSAIAREEGIRLAHVKPHGALYNVAADDHGVADAIAATVAQIDPSLVLFGLSGSALTDAAAAHGLPVAHEVFAERGYDARGRLLPRGTPGAVIESLAEAIAQVRRLALHGEVVAHGGRVVPLRADTLCLHGDRPDAAAFARAVREALLADGVAIAAVTAA</sequence>
<dbReference type="InterPro" id="IPR005501">
    <property type="entry name" value="LamB/YcsF/PxpA-like"/>
</dbReference>
<protein>
    <submittedName>
        <fullName evidence="1">5-oxoprolinase subunit PxpA</fullName>
        <ecNumber evidence="1">3.5.2.9</ecNumber>
    </submittedName>
</protein>
<gene>
    <name evidence="1" type="ORF">QLQ15_15595</name>
</gene>
<dbReference type="PANTHER" id="PTHR30292">
    <property type="entry name" value="UNCHARACTERIZED PROTEIN YBGL-RELATED"/>
    <property type="match status" value="1"/>
</dbReference>
<dbReference type="CDD" id="cd10787">
    <property type="entry name" value="LamB_YcsF_like"/>
    <property type="match status" value="1"/>
</dbReference>
<keyword evidence="2" id="KW-1185">Reference proteome</keyword>
<evidence type="ECO:0000313" key="2">
    <source>
        <dbReference type="Proteomes" id="UP001321580"/>
    </source>
</evidence>